<proteinExistence type="predicted"/>
<accession>A0A936F4R3</accession>
<reference evidence="4 5" key="1">
    <citation type="submission" date="2020-10" db="EMBL/GenBank/DDBJ databases">
        <title>Connecting structure to function with the recovery of over 1000 high-quality activated sludge metagenome-assembled genomes encoding full-length rRNA genes using long-read sequencing.</title>
        <authorList>
            <person name="Singleton C.M."/>
            <person name="Petriglieri F."/>
            <person name="Kristensen J.M."/>
            <person name="Kirkegaard R.H."/>
            <person name="Michaelsen T.Y."/>
            <person name="Andersen M.H."/>
            <person name="Karst S.M."/>
            <person name="Dueholm M.S."/>
            <person name="Nielsen P.H."/>
            <person name="Albertsen M."/>
        </authorList>
    </citation>
    <scope>NUCLEOTIDE SEQUENCE [LARGE SCALE GENOMIC DNA]</scope>
    <source>
        <strain evidence="4">OdNE_18-Q3-R46-58_MAXAC.008</strain>
    </source>
</reference>
<keyword evidence="2" id="KW-0012">Acyltransferase</keyword>
<comment type="caution">
    <text evidence="4">The sequence shown here is derived from an EMBL/GenBank/DDBJ whole genome shotgun (WGS) entry which is preliminary data.</text>
</comment>
<gene>
    <name evidence="4" type="ORF">IPN91_14950</name>
</gene>
<evidence type="ECO:0000313" key="5">
    <source>
        <dbReference type="Proteomes" id="UP000709959"/>
    </source>
</evidence>
<dbReference type="InterPro" id="IPR050832">
    <property type="entry name" value="Bact_Acetyltransf"/>
</dbReference>
<dbReference type="Proteomes" id="UP000709959">
    <property type="component" value="Unassembled WGS sequence"/>
</dbReference>
<evidence type="ECO:0000313" key="4">
    <source>
        <dbReference type="EMBL" id="MBK8573878.1"/>
    </source>
</evidence>
<keyword evidence="1" id="KW-0808">Transferase</keyword>
<dbReference type="Gene3D" id="3.40.630.30">
    <property type="match status" value="1"/>
</dbReference>
<dbReference type="EMBL" id="JADKCH010000033">
    <property type="protein sequence ID" value="MBK8573878.1"/>
    <property type="molecule type" value="Genomic_DNA"/>
</dbReference>
<dbReference type="InterPro" id="IPR000182">
    <property type="entry name" value="GNAT_dom"/>
</dbReference>
<evidence type="ECO:0000256" key="1">
    <source>
        <dbReference type="ARBA" id="ARBA00022679"/>
    </source>
</evidence>
<dbReference type="InterPro" id="IPR016181">
    <property type="entry name" value="Acyl_CoA_acyltransferase"/>
</dbReference>
<dbReference type="SUPFAM" id="SSF55729">
    <property type="entry name" value="Acyl-CoA N-acyltransferases (Nat)"/>
    <property type="match status" value="1"/>
</dbReference>
<organism evidence="4 5">
    <name type="scientific">Candidatus Geothrix odensensis</name>
    <dbReference type="NCBI Taxonomy" id="2954440"/>
    <lineage>
        <taxon>Bacteria</taxon>
        <taxon>Pseudomonadati</taxon>
        <taxon>Acidobacteriota</taxon>
        <taxon>Holophagae</taxon>
        <taxon>Holophagales</taxon>
        <taxon>Holophagaceae</taxon>
        <taxon>Geothrix</taxon>
    </lineage>
</organism>
<dbReference type="PANTHER" id="PTHR43877">
    <property type="entry name" value="AMINOALKYLPHOSPHONATE N-ACETYLTRANSFERASE-RELATED-RELATED"/>
    <property type="match status" value="1"/>
</dbReference>
<name>A0A936F4R3_9BACT</name>
<evidence type="ECO:0000259" key="3">
    <source>
        <dbReference type="PROSITE" id="PS51186"/>
    </source>
</evidence>
<sequence>MQIRPATPADAQVLADLGERLWRETYTGLIPQSNLELHLAGTFGLVQQTGELVDPANWMLVVEVDGAPLGYALLRAHGPKAATPQVPFERPLEVVRFYVDPTLHGHGAAQALMAEVLARAEAAGHDGVWLQVWEQNPRAIRFYAKAGFIDAGDATYRIGEQVDRDRLLVHTLMARGL</sequence>
<dbReference type="GO" id="GO:0016747">
    <property type="term" value="F:acyltransferase activity, transferring groups other than amino-acyl groups"/>
    <property type="evidence" value="ECO:0007669"/>
    <property type="project" value="InterPro"/>
</dbReference>
<dbReference type="Pfam" id="PF00583">
    <property type="entry name" value="Acetyltransf_1"/>
    <property type="match status" value="1"/>
</dbReference>
<dbReference type="CDD" id="cd04301">
    <property type="entry name" value="NAT_SF"/>
    <property type="match status" value="1"/>
</dbReference>
<evidence type="ECO:0000256" key="2">
    <source>
        <dbReference type="ARBA" id="ARBA00023315"/>
    </source>
</evidence>
<dbReference type="AlphaFoldDB" id="A0A936F4R3"/>
<protein>
    <submittedName>
        <fullName evidence="4">GNAT family N-acetyltransferase</fullName>
    </submittedName>
</protein>
<feature type="domain" description="N-acetyltransferase" evidence="3">
    <location>
        <begin position="1"/>
        <end position="177"/>
    </location>
</feature>
<dbReference type="PROSITE" id="PS51186">
    <property type="entry name" value="GNAT"/>
    <property type="match status" value="1"/>
</dbReference>